<evidence type="ECO:0000313" key="2">
    <source>
        <dbReference type="EMBL" id="MBD2196617.1"/>
    </source>
</evidence>
<dbReference type="Gene3D" id="3.10.350.10">
    <property type="entry name" value="LysM domain"/>
    <property type="match status" value="1"/>
</dbReference>
<sequence>MSTQPLPLNLTKTIKISAGDSLANIASEVLGDYSSWRELAVMNDIDIFKAIEIGQTLTIPTKEEAERRFKDQAAIEINGINKEVQSRVKEILNSREVKTITKLLGINIDQDKILKDLDLSSISKSLSAPTKAERIRKALKTSSYEPEVPIWRIIDWVLTFALIINISLLYLPNII</sequence>
<reference evidence="2 3" key="1">
    <citation type="journal article" date="2020" name="ISME J.">
        <title>Comparative genomics reveals insights into cyanobacterial evolution and habitat adaptation.</title>
        <authorList>
            <person name="Chen M.Y."/>
            <person name="Teng W.K."/>
            <person name="Zhao L."/>
            <person name="Hu C.X."/>
            <person name="Zhou Y.K."/>
            <person name="Han B.P."/>
            <person name="Song L.R."/>
            <person name="Shu W.S."/>
        </authorList>
    </citation>
    <scope>NUCLEOTIDE SEQUENCE [LARGE SCALE GENOMIC DNA]</scope>
    <source>
        <strain evidence="2 3">FACHB-288</strain>
    </source>
</reference>
<proteinExistence type="predicted"/>
<protein>
    <submittedName>
        <fullName evidence="2">LysM peptidoglycan-binding domain-containing protein</fullName>
    </submittedName>
</protein>
<organism evidence="2 3">
    <name type="scientific">Calothrix parietina FACHB-288</name>
    <dbReference type="NCBI Taxonomy" id="2692896"/>
    <lineage>
        <taxon>Bacteria</taxon>
        <taxon>Bacillati</taxon>
        <taxon>Cyanobacteriota</taxon>
        <taxon>Cyanophyceae</taxon>
        <taxon>Nostocales</taxon>
        <taxon>Calotrichaceae</taxon>
        <taxon>Calothrix</taxon>
    </lineage>
</organism>
<keyword evidence="3" id="KW-1185">Reference proteome</keyword>
<dbReference type="PROSITE" id="PS51782">
    <property type="entry name" value="LYSM"/>
    <property type="match status" value="1"/>
</dbReference>
<dbReference type="Pfam" id="PF01476">
    <property type="entry name" value="LysM"/>
    <property type="match status" value="1"/>
</dbReference>
<evidence type="ECO:0000259" key="1">
    <source>
        <dbReference type="PROSITE" id="PS51782"/>
    </source>
</evidence>
<comment type="caution">
    <text evidence="2">The sequence shown here is derived from an EMBL/GenBank/DDBJ whole genome shotgun (WGS) entry which is preliminary data.</text>
</comment>
<dbReference type="Proteomes" id="UP000658514">
    <property type="component" value="Unassembled WGS sequence"/>
</dbReference>
<name>A0ABR8A9E2_9CYAN</name>
<dbReference type="InterPro" id="IPR018392">
    <property type="entry name" value="LysM"/>
</dbReference>
<feature type="domain" description="LysM" evidence="1">
    <location>
        <begin position="12"/>
        <end position="59"/>
    </location>
</feature>
<dbReference type="EMBL" id="JACJQH010000019">
    <property type="protein sequence ID" value="MBD2196617.1"/>
    <property type="molecule type" value="Genomic_DNA"/>
</dbReference>
<dbReference type="RefSeq" id="WP_190548531.1">
    <property type="nucleotide sequence ID" value="NZ_CAWPNO010000050.1"/>
</dbReference>
<accession>A0ABR8A9E2</accession>
<dbReference type="InterPro" id="IPR036779">
    <property type="entry name" value="LysM_dom_sf"/>
</dbReference>
<gene>
    <name evidence="2" type="ORF">H6G24_14090</name>
</gene>
<evidence type="ECO:0000313" key="3">
    <source>
        <dbReference type="Proteomes" id="UP000658514"/>
    </source>
</evidence>